<dbReference type="SUPFAM" id="SSF54862">
    <property type="entry name" value="4Fe-4S ferredoxins"/>
    <property type="match status" value="1"/>
</dbReference>
<evidence type="ECO:0000313" key="17">
    <source>
        <dbReference type="Proteomes" id="UP000648075"/>
    </source>
</evidence>
<evidence type="ECO:0000256" key="12">
    <source>
        <dbReference type="ARBA" id="ARBA00023075"/>
    </source>
</evidence>
<comment type="function">
    <text evidence="2 14">Accepts electrons from ETF and reduces ubiquinone.</text>
</comment>
<dbReference type="InterPro" id="IPR036188">
    <property type="entry name" value="FAD/NAD-bd_sf"/>
</dbReference>
<dbReference type="PANTHER" id="PTHR10617">
    <property type="entry name" value="ELECTRON TRANSFER FLAVOPROTEIN-UBIQUINONE OXIDOREDUCTASE"/>
    <property type="match status" value="1"/>
</dbReference>
<dbReference type="GO" id="GO:0004174">
    <property type="term" value="F:electron-transferring-flavoprotein dehydrogenase activity"/>
    <property type="evidence" value="ECO:0007669"/>
    <property type="project" value="UniProtKB-UniRule"/>
</dbReference>
<evidence type="ECO:0000256" key="6">
    <source>
        <dbReference type="ARBA" id="ARBA00022723"/>
    </source>
</evidence>
<dbReference type="Gene3D" id="3.30.70.20">
    <property type="match status" value="1"/>
</dbReference>
<protein>
    <recommendedName>
        <fullName evidence="14">Electron transfer flavoprotein-ubiquinone oxidoreductase</fullName>
        <shortName evidence="14">ETF-QO</shortName>
        <ecNumber evidence="14">1.5.5.1</ecNumber>
    </recommendedName>
</protein>
<comment type="cofactor">
    <cofactor evidence="14">
        <name>[4Fe-4S] cluster</name>
        <dbReference type="ChEBI" id="CHEBI:49883"/>
    </cofactor>
    <text evidence="14">Binds 1 [4Fe-4S] cluster.</text>
</comment>
<evidence type="ECO:0000313" key="16">
    <source>
        <dbReference type="EMBL" id="GGZ09020.1"/>
    </source>
</evidence>
<keyword evidence="6 14" id="KW-0479">Metal-binding</keyword>
<evidence type="ECO:0000256" key="9">
    <source>
        <dbReference type="ARBA" id="ARBA00023002"/>
    </source>
</evidence>
<reference evidence="16" key="2">
    <citation type="submission" date="2020-09" db="EMBL/GenBank/DDBJ databases">
        <authorList>
            <person name="Sun Q."/>
            <person name="Kim S."/>
        </authorList>
    </citation>
    <scope>NUCLEOTIDE SEQUENCE</scope>
    <source>
        <strain evidence="16">KCTC 32255</strain>
    </source>
</reference>
<evidence type="ECO:0000256" key="10">
    <source>
        <dbReference type="ARBA" id="ARBA00023004"/>
    </source>
</evidence>
<evidence type="ECO:0000259" key="15">
    <source>
        <dbReference type="PROSITE" id="PS51379"/>
    </source>
</evidence>
<keyword evidence="8 14" id="KW-0249">Electron transport</keyword>
<evidence type="ECO:0000256" key="7">
    <source>
        <dbReference type="ARBA" id="ARBA00022827"/>
    </source>
</evidence>
<evidence type="ECO:0000256" key="11">
    <source>
        <dbReference type="ARBA" id="ARBA00023014"/>
    </source>
</evidence>
<dbReference type="FunFam" id="3.30.70.20:FF:000012">
    <property type="entry name" value="Electron transfer flavoprotein-ubiquinone oxidoreductase, mitochondrial"/>
    <property type="match status" value="1"/>
</dbReference>
<proteinExistence type="predicted"/>
<sequence>MLGDLMIEREEMPYDVVIVGGGPAGLSTAIRLKQINPELAVCVLEKGSEIGAHILSGATFDPKALDELLPEWREMGCPMAEVPVTDNWHWAMTKNGKFSIPHLFMPPFLSNHGNYTGSLGNLCRWLAEQAEALEVEIFPGFPAAEILYDDAGAVIGVQTGDMGVDREGNPKDDFQPGMNLLGKYTVFCEGARGHLTKRLKAKYDLEANCEPQVYGIGIKELWDIDPDKHVPGRVIHTQGWPLSETDNWGGGFLYHQANNQVSLGFVTALDYKNPYVYPFEEFQRWKTHPEIKAILEGGKRVAYGARAINEGGWQSVPQLAFPGGVLAGCSAGFVNVPRIKGSHTAMKSGMLAADSIAAAIAADRAQDTLQDYDDAVRASWIAKELKLVQNAEPLVAKWGGELGTILAGADMWLRTLFGFGVAKPMKHHTDASSLQRADLYQPIEYPKPDGKISFDRLTSVSFSFTNHEEEQPCHLKLKDPAIPTAVNLPLYAGPEARYCPAGVYEFVDPDGAGPRLQINAQNCVHCKTCDIKDPTQNIEWVTPEGGGGPNYPNM</sequence>
<dbReference type="Pfam" id="PF21162">
    <property type="entry name" value="ETFQO_UQ-bd"/>
    <property type="match status" value="1"/>
</dbReference>
<evidence type="ECO:0000256" key="14">
    <source>
        <dbReference type="RuleBase" id="RU366068"/>
    </source>
</evidence>
<dbReference type="EC" id="1.5.5.1" evidence="14"/>
<accession>A0A918PH00</accession>
<evidence type="ECO:0000256" key="4">
    <source>
        <dbReference type="ARBA" id="ARBA00022485"/>
    </source>
</evidence>
<dbReference type="GO" id="GO:0051539">
    <property type="term" value="F:4 iron, 4 sulfur cluster binding"/>
    <property type="evidence" value="ECO:0007669"/>
    <property type="project" value="UniProtKB-UniRule"/>
</dbReference>
<dbReference type="Proteomes" id="UP000648075">
    <property type="component" value="Unassembled WGS sequence"/>
</dbReference>
<comment type="caution">
    <text evidence="16">The sequence shown here is derived from an EMBL/GenBank/DDBJ whole genome shotgun (WGS) entry which is preliminary data.</text>
</comment>
<evidence type="ECO:0000256" key="3">
    <source>
        <dbReference type="ARBA" id="ARBA00022448"/>
    </source>
</evidence>
<evidence type="ECO:0000256" key="13">
    <source>
        <dbReference type="ARBA" id="ARBA00052682"/>
    </source>
</evidence>
<reference evidence="16" key="1">
    <citation type="journal article" date="2014" name="Int. J. Syst. Evol. Microbiol.">
        <title>Complete genome sequence of Corynebacterium casei LMG S-19264T (=DSM 44701T), isolated from a smear-ripened cheese.</title>
        <authorList>
            <consortium name="US DOE Joint Genome Institute (JGI-PGF)"/>
            <person name="Walter F."/>
            <person name="Albersmeier A."/>
            <person name="Kalinowski J."/>
            <person name="Ruckert C."/>
        </authorList>
    </citation>
    <scope>NUCLEOTIDE SEQUENCE</scope>
    <source>
        <strain evidence="16">KCTC 32255</strain>
    </source>
</reference>
<dbReference type="EMBL" id="BMZA01000009">
    <property type="protein sequence ID" value="GGZ09020.1"/>
    <property type="molecule type" value="Genomic_DNA"/>
</dbReference>
<comment type="cofactor">
    <cofactor evidence="1 14">
        <name>FAD</name>
        <dbReference type="ChEBI" id="CHEBI:57692"/>
    </cofactor>
</comment>
<dbReference type="GO" id="GO:0046872">
    <property type="term" value="F:metal ion binding"/>
    <property type="evidence" value="ECO:0007669"/>
    <property type="project" value="UniProtKB-KW"/>
</dbReference>
<gene>
    <name evidence="16" type="ORF">GCM10011614_24930</name>
</gene>
<dbReference type="PANTHER" id="PTHR10617:SF107">
    <property type="entry name" value="ELECTRON TRANSFER FLAVOPROTEIN-UBIQUINONE OXIDOREDUCTASE, MITOCHONDRIAL"/>
    <property type="match status" value="1"/>
</dbReference>
<dbReference type="Pfam" id="PF13450">
    <property type="entry name" value="NAD_binding_8"/>
    <property type="match status" value="1"/>
</dbReference>
<keyword evidence="11 14" id="KW-0411">Iron-sulfur</keyword>
<dbReference type="InterPro" id="IPR017896">
    <property type="entry name" value="4Fe4S_Fe-S-bd"/>
</dbReference>
<evidence type="ECO:0000256" key="8">
    <source>
        <dbReference type="ARBA" id="ARBA00022982"/>
    </source>
</evidence>
<dbReference type="InterPro" id="IPR007859">
    <property type="entry name" value="ETF-QO/FixX_C"/>
</dbReference>
<dbReference type="PRINTS" id="PR00420">
    <property type="entry name" value="RNGMNOXGNASE"/>
</dbReference>
<keyword evidence="7 14" id="KW-0274">FAD</keyword>
<keyword evidence="10 14" id="KW-0408">Iron</keyword>
<keyword evidence="12 14" id="KW-0830">Ubiquinone</keyword>
<keyword evidence="5 14" id="KW-0285">Flavoprotein</keyword>
<dbReference type="SUPFAM" id="SSF51905">
    <property type="entry name" value="FAD/NAD(P)-binding domain"/>
    <property type="match status" value="1"/>
</dbReference>
<dbReference type="PROSITE" id="PS51379">
    <property type="entry name" value="4FE4S_FER_2"/>
    <property type="match status" value="1"/>
</dbReference>
<keyword evidence="4" id="KW-0004">4Fe-4S</keyword>
<keyword evidence="9 14" id="KW-0560">Oxidoreductase</keyword>
<dbReference type="Gene3D" id="3.50.50.60">
    <property type="entry name" value="FAD/NAD(P)-binding domain"/>
    <property type="match status" value="1"/>
</dbReference>
<feature type="domain" description="4Fe-4S ferredoxin-type" evidence="15">
    <location>
        <begin position="514"/>
        <end position="543"/>
    </location>
</feature>
<dbReference type="InterPro" id="IPR049398">
    <property type="entry name" value="ETF-QO/FixC_UQ-bd"/>
</dbReference>
<organism evidence="16 17">
    <name type="scientific">Novosphingobium colocasiae</name>
    <dbReference type="NCBI Taxonomy" id="1256513"/>
    <lineage>
        <taxon>Bacteria</taxon>
        <taxon>Pseudomonadati</taxon>
        <taxon>Pseudomonadota</taxon>
        <taxon>Alphaproteobacteria</taxon>
        <taxon>Sphingomonadales</taxon>
        <taxon>Sphingomonadaceae</taxon>
        <taxon>Novosphingobium</taxon>
    </lineage>
</organism>
<evidence type="ECO:0000256" key="5">
    <source>
        <dbReference type="ARBA" id="ARBA00022630"/>
    </source>
</evidence>
<keyword evidence="17" id="KW-1185">Reference proteome</keyword>
<name>A0A918PH00_9SPHN</name>
<dbReference type="SUPFAM" id="SSF54373">
    <property type="entry name" value="FAD-linked reductases, C-terminal domain"/>
    <property type="match status" value="1"/>
</dbReference>
<evidence type="ECO:0000256" key="2">
    <source>
        <dbReference type="ARBA" id="ARBA00002819"/>
    </source>
</evidence>
<dbReference type="Pfam" id="PF05187">
    <property type="entry name" value="Fer4_ETF_QO"/>
    <property type="match status" value="1"/>
</dbReference>
<dbReference type="AlphaFoldDB" id="A0A918PH00"/>
<dbReference type="Gene3D" id="3.30.9.90">
    <property type="match status" value="1"/>
</dbReference>
<keyword evidence="3 14" id="KW-0813">Transport</keyword>
<evidence type="ECO:0000256" key="1">
    <source>
        <dbReference type="ARBA" id="ARBA00001974"/>
    </source>
</evidence>
<dbReference type="InterPro" id="IPR040156">
    <property type="entry name" value="ETF-QO"/>
</dbReference>
<comment type="catalytic activity">
    <reaction evidence="13 14">
        <text>a ubiquinone + reduced [electron-transfer flavoprotein] = a ubiquinol + oxidized [electron-transfer flavoprotein] + H(+)</text>
        <dbReference type="Rhea" id="RHEA:24052"/>
        <dbReference type="Rhea" id="RHEA-COMP:9565"/>
        <dbReference type="Rhea" id="RHEA-COMP:9566"/>
        <dbReference type="Rhea" id="RHEA-COMP:10685"/>
        <dbReference type="Rhea" id="RHEA-COMP:10686"/>
        <dbReference type="ChEBI" id="CHEBI:15378"/>
        <dbReference type="ChEBI" id="CHEBI:16389"/>
        <dbReference type="ChEBI" id="CHEBI:17976"/>
        <dbReference type="ChEBI" id="CHEBI:57692"/>
        <dbReference type="ChEBI" id="CHEBI:58307"/>
        <dbReference type="EC" id="1.5.5.1"/>
    </reaction>
</comment>